<evidence type="ECO:0000313" key="2">
    <source>
        <dbReference type="Proteomes" id="UP000094828"/>
    </source>
</evidence>
<gene>
    <name evidence="1" type="ORF">A6X21_05865</name>
</gene>
<name>A0A1C3EBD3_9PLAN</name>
<dbReference type="AlphaFoldDB" id="A0A1C3EBD3"/>
<dbReference type="RefSeq" id="WP_068848371.1">
    <property type="nucleotide sequence ID" value="NZ_LYDR01000108.1"/>
</dbReference>
<evidence type="ECO:0000313" key="1">
    <source>
        <dbReference type="EMBL" id="ODA30553.1"/>
    </source>
</evidence>
<sequence length="77" mass="8747">MSVAERAKAIYESELRKRMEREHPQQFIAIEPESHAFFLGSSFIDAAMKVKEAFPDRKAFVLRVGHEAAFHIGAASR</sequence>
<dbReference type="OrthoDB" id="284592at2"/>
<dbReference type="Proteomes" id="UP000094828">
    <property type="component" value="Unassembled WGS sequence"/>
</dbReference>
<comment type="caution">
    <text evidence="1">The sequence shown here is derived from an EMBL/GenBank/DDBJ whole genome shotgun (WGS) entry which is preliminary data.</text>
</comment>
<organism evidence="1 2">
    <name type="scientific">Planctopirus hydrillae</name>
    <dbReference type="NCBI Taxonomy" id="1841610"/>
    <lineage>
        <taxon>Bacteria</taxon>
        <taxon>Pseudomonadati</taxon>
        <taxon>Planctomycetota</taxon>
        <taxon>Planctomycetia</taxon>
        <taxon>Planctomycetales</taxon>
        <taxon>Planctomycetaceae</taxon>
        <taxon>Planctopirus</taxon>
    </lineage>
</organism>
<reference evidence="1 2" key="1">
    <citation type="submission" date="2016-05" db="EMBL/GenBank/DDBJ databases">
        <title>Genomic and physiological characterization of Planctopirus sp. isolated from fresh water lake.</title>
        <authorList>
            <person name="Subhash Y."/>
            <person name="Ramana C."/>
        </authorList>
    </citation>
    <scope>NUCLEOTIDE SEQUENCE [LARGE SCALE GENOMIC DNA]</scope>
    <source>
        <strain evidence="1 2">JC280</strain>
    </source>
</reference>
<keyword evidence="2" id="KW-1185">Reference proteome</keyword>
<protein>
    <recommendedName>
        <fullName evidence="3">DUF5678 domain-containing protein</fullName>
    </recommendedName>
</protein>
<accession>A0A1C3EBD3</accession>
<proteinExistence type="predicted"/>
<evidence type="ECO:0008006" key="3">
    <source>
        <dbReference type="Google" id="ProtNLM"/>
    </source>
</evidence>
<dbReference type="EMBL" id="LYDR01000108">
    <property type="protein sequence ID" value="ODA30553.1"/>
    <property type="molecule type" value="Genomic_DNA"/>
</dbReference>